<evidence type="ECO:0000313" key="3">
    <source>
        <dbReference type="EMBL" id="UYW00946.1"/>
    </source>
</evidence>
<reference evidence="3" key="1">
    <citation type="submission" date="2021-08" db="EMBL/GenBank/DDBJ databases">
        <title>Flavobacterium sp. strain CC-SYL302.</title>
        <authorList>
            <person name="Lin S.-Y."/>
            <person name="Lee T.-H."/>
            <person name="Young C.-C."/>
        </authorList>
    </citation>
    <scope>NUCLEOTIDE SEQUENCE</scope>
    <source>
        <strain evidence="3">CC-SYL302</strain>
    </source>
</reference>
<dbReference type="Pfam" id="PF04023">
    <property type="entry name" value="FeoA"/>
    <property type="match status" value="1"/>
</dbReference>
<feature type="domain" description="Ferrous iron transporter FeoA-like" evidence="2">
    <location>
        <begin position="2"/>
        <end position="73"/>
    </location>
</feature>
<dbReference type="SMART" id="SM00899">
    <property type="entry name" value="FeoA"/>
    <property type="match status" value="1"/>
</dbReference>
<dbReference type="InterPro" id="IPR007167">
    <property type="entry name" value="Fe-transptr_FeoA-like"/>
</dbReference>
<dbReference type="PANTHER" id="PTHR42954:SF2">
    <property type="entry name" value="FE(2+) TRANSPORT PROTEIN A"/>
    <property type="match status" value="1"/>
</dbReference>
<keyword evidence="1" id="KW-0408">Iron</keyword>
<name>A0ABY6LXP5_9FLAO</name>
<dbReference type="RefSeq" id="WP_264433204.1">
    <property type="nucleotide sequence ID" value="NZ_CP081495.1"/>
</dbReference>
<dbReference type="EMBL" id="CP081495">
    <property type="protein sequence ID" value="UYW00946.1"/>
    <property type="molecule type" value="Genomic_DNA"/>
</dbReference>
<dbReference type="InterPro" id="IPR038157">
    <property type="entry name" value="FeoA_core_dom"/>
</dbReference>
<accession>A0ABY6LXP5</accession>
<dbReference type="InterPro" id="IPR008988">
    <property type="entry name" value="Transcriptional_repressor_C"/>
</dbReference>
<protein>
    <submittedName>
        <fullName evidence="3">Ferrous iron transport protein A</fullName>
    </submittedName>
</protein>
<evidence type="ECO:0000259" key="2">
    <source>
        <dbReference type="SMART" id="SM00899"/>
    </source>
</evidence>
<keyword evidence="4" id="KW-1185">Reference proteome</keyword>
<evidence type="ECO:0000313" key="4">
    <source>
        <dbReference type="Proteomes" id="UP001163328"/>
    </source>
</evidence>
<dbReference type="InterPro" id="IPR052713">
    <property type="entry name" value="FeoA"/>
</dbReference>
<dbReference type="SUPFAM" id="SSF50037">
    <property type="entry name" value="C-terminal domain of transcriptional repressors"/>
    <property type="match status" value="1"/>
</dbReference>
<sequence>MKTLDTLSVNQKGIISDFDDKIIPLKLIEMGCFPGSEVTIIKKSILGCPIYLKINDTYLSIRKELAINISVETK</sequence>
<organism evidence="3 4">
    <name type="scientific">Flavobacterium agricola</name>
    <dbReference type="NCBI Taxonomy" id="2870839"/>
    <lineage>
        <taxon>Bacteria</taxon>
        <taxon>Pseudomonadati</taxon>
        <taxon>Bacteroidota</taxon>
        <taxon>Flavobacteriia</taxon>
        <taxon>Flavobacteriales</taxon>
        <taxon>Flavobacteriaceae</taxon>
        <taxon>Flavobacterium</taxon>
    </lineage>
</organism>
<proteinExistence type="predicted"/>
<gene>
    <name evidence="3" type="ORF">K5I29_10625</name>
</gene>
<dbReference type="Gene3D" id="2.30.30.90">
    <property type="match status" value="1"/>
</dbReference>
<dbReference type="Proteomes" id="UP001163328">
    <property type="component" value="Chromosome"/>
</dbReference>
<evidence type="ECO:0000256" key="1">
    <source>
        <dbReference type="ARBA" id="ARBA00023004"/>
    </source>
</evidence>
<dbReference type="PANTHER" id="PTHR42954">
    <property type="entry name" value="FE(2+) TRANSPORT PROTEIN A"/>
    <property type="match status" value="1"/>
</dbReference>